<feature type="transmembrane region" description="Helical" evidence="11">
    <location>
        <begin position="505"/>
        <end position="526"/>
    </location>
</feature>
<evidence type="ECO:0000256" key="6">
    <source>
        <dbReference type="ARBA" id="ARBA00023043"/>
    </source>
</evidence>
<evidence type="ECO:0000256" key="1">
    <source>
        <dbReference type="ARBA" id="ARBA00004141"/>
    </source>
</evidence>
<feature type="transmembrane region" description="Helical" evidence="11">
    <location>
        <begin position="229"/>
        <end position="251"/>
    </location>
</feature>
<dbReference type="InterPro" id="IPR005821">
    <property type="entry name" value="Ion_trans_dom"/>
</dbReference>
<keyword evidence="3 11" id="KW-0812">Transmembrane</keyword>
<reference evidence="13 14" key="1">
    <citation type="journal article" date="2019" name="PLoS Biol.">
        <title>Sex chromosomes control vertical transmission of feminizing Wolbachia symbionts in an isopod.</title>
        <authorList>
            <person name="Becking T."/>
            <person name="Chebbi M.A."/>
            <person name="Giraud I."/>
            <person name="Moumen B."/>
            <person name="Laverre T."/>
            <person name="Caubet Y."/>
            <person name="Peccoud J."/>
            <person name="Gilbert C."/>
            <person name="Cordaux R."/>
        </authorList>
    </citation>
    <scope>NUCLEOTIDE SEQUENCE [LARGE SCALE GENOMIC DNA]</scope>
    <source>
        <strain evidence="13">ANa2</strain>
        <tissue evidence="13">Whole body excluding digestive tract and cuticle</tissue>
    </source>
</reference>
<dbReference type="OrthoDB" id="2373987at2759"/>
<dbReference type="AlphaFoldDB" id="A0A5N5SXT8"/>
<dbReference type="InterPro" id="IPR002153">
    <property type="entry name" value="TRPC_channel"/>
</dbReference>
<keyword evidence="4" id="KW-0677">Repeat</keyword>
<feature type="domain" description="Transient receptor ion channel" evidence="12">
    <location>
        <begin position="50"/>
        <end position="112"/>
    </location>
</feature>
<evidence type="ECO:0000256" key="9">
    <source>
        <dbReference type="ARBA" id="ARBA00023303"/>
    </source>
</evidence>
<evidence type="ECO:0000256" key="11">
    <source>
        <dbReference type="SAM" id="Phobius"/>
    </source>
</evidence>
<keyword evidence="8 11" id="KW-0472">Membrane</keyword>
<evidence type="ECO:0000256" key="7">
    <source>
        <dbReference type="ARBA" id="ARBA00023065"/>
    </source>
</evidence>
<keyword evidence="6" id="KW-0040">ANK repeat</keyword>
<evidence type="ECO:0000256" key="10">
    <source>
        <dbReference type="SAM" id="MobiDB-lite"/>
    </source>
</evidence>
<evidence type="ECO:0000313" key="14">
    <source>
        <dbReference type="Proteomes" id="UP000326759"/>
    </source>
</evidence>
<keyword evidence="5 11" id="KW-1133">Transmembrane helix</keyword>
<dbReference type="GO" id="GO:0070679">
    <property type="term" value="F:inositol 1,4,5 trisphosphate binding"/>
    <property type="evidence" value="ECO:0007669"/>
    <property type="project" value="TreeGrafter"/>
</dbReference>
<dbReference type="GO" id="GO:0007338">
    <property type="term" value="P:single fertilization"/>
    <property type="evidence" value="ECO:0007669"/>
    <property type="project" value="TreeGrafter"/>
</dbReference>
<keyword evidence="7" id="KW-0406">Ion transport</keyword>
<sequence length="898" mass="101269">MLIIFENLNLESIKRKDLLYKDKKREASSLLRLIGYKKGAYIDKPHSLSCACRQCTEGFHVDSLRYSLRRIHTYRALASPAWISLTSEDPILAAFKLSWELERLARVENEFKDTYLELSEQCKKYTCELLHQCRSTREVIAVLNRRSEEDDEDEDEDDNDDDPSKLTLSRLKLALKYNQKQRVIWPFSSSVDPCFDKNGRKRKVWAECKQLWEEGLQAYIRQWWNWLDFIMLSLYLCTFSLRATGFALIATNKYGPSEIPRAHWPSNDPTLIAEGVFAVANVFSFARIIYLFQTNPHLGPLQISLGCMIIDIAKFLFIFFLVLTSFACGLNQLYWYYDSTEMCEHASLNGQQSCQAGSDAFNTIGKSYTSLLWSLFGVVPLRSLPSQAENVFFTDVIGQALLASYMIMAITVMVNMLIAMMSRSFQIVENTRSPVAEKGLFAKLKEPLSTLFHLHTQTYSISLLFSPAFPIRLDVTFSTLFWSLFGISSPKSTELAEEHVFIETVGQGLFMAYHVMSIIVLINMLIAMMSNSFQQIEGPNASNKCRQSRRYAEVMRRLVSRYIHQAKKQHRQDGVNEDDLLEIKQDISSLRYELREDRKREAARAYGQMDSIKKDILRLLRQKTINGSAPPPTTSNENSENPANYNTEVLNPGETYVEAPVCPSCSHSPIILPNTGECVDGKCGEDDSEYEPLKSPVRNRNARGKMKAQQSVDLGMLERVPQSSPAIDITVTPASSLPNTLTYSQGCLLAPQEMDYLRKEIVRSIRTELKDLLKDALGNALSPTAQNPSPQLYSPTTTPTPSPQTSATPTAPFFSSPEKSRHPTFSRAPTLEAPSSPLLSPTTATLRVPYMSVGPHTTGTQKNSLSGGGNANLSTSSPVLLCPINESEKVFKQMYTQI</sequence>
<organism evidence="13 14">
    <name type="scientific">Armadillidium nasatum</name>
    <dbReference type="NCBI Taxonomy" id="96803"/>
    <lineage>
        <taxon>Eukaryota</taxon>
        <taxon>Metazoa</taxon>
        <taxon>Ecdysozoa</taxon>
        <taxon>Arthropoda</taxon>
        <taxon>Crustacea</taxon>
        <taxon>Multicrustacea</taxon>
        <taxon>Malacostraca</taxon>
        <taxon>Eumalacostraca</taxon>
        <taxon>Peracarida</taxon>
        <taxon>Isopoda</taxon>
        <taxon>Oniscidea</taxon>
        <taxon>Crinocheta</taxon>
        <taxon>Armadillidiidae</taxon>
        <taxon>Armadillidium</taxon>
    </lineage>
</organism>
<evidence type="ECO:0000256" key="2">
    <source>
        <dbReference type="ARBA" id="ARBA00022448"/>
    </source>
</evidence>
<dbReference type="GO" id="GO:0005886">
    <property type="term" value="C:plasma membrane"/>
    <property type="evidence" value="ECO:0007669"/>
    <property type="project" value="TreeGrafter"/>
</dbReference>
<dbReference type="GO" id="GO:0015279">
    <property type="term" value="F:store-operated calcium channel activity"/>
    <property type="evidence" value="ECO:0007669"/>
    <property type="project" value="TreeGrafter"/>
</dbReference>
<protein>
    <submittedName>
        <fullName evidence="13">Transient-receptor-potential-like protein</fullName>
    </submittedName>
</protein>
<dbReference type="GO" id="GO:0034703">
    <property type="term" value="C:cation channel complex"/>
    <property type="evidence" value="ECO:0007669"/>
    <property type="project" value="TreeGrafter"/>
</dbReference>
<dbReference type="SMART" id="SM01420">
    <property type="entry name" value="TRP_2"/>
    <property type="match status" value="1"/>
</dbReference>
<feature type="compositionally biased region" description="Low complexity" evidence="10">
    <location>
        <begin position="788"/>
        <end position="812"/>
    </location>
</feature>
<feature type="transmembrane region" description="Helical" evidence="11">
    <location>
        <begin position="396"/>
        <end position="418"/>
    </location>
</feature>
<comment type="caution">
    <text evidence="13">The sequence shown here is derived from an EMBL/GenBank/DDBJ whole genome shotgun (WGS) entry which is preliminary data.</text>
</comment>
<name>A0A5N5SXT8_9CRUS</name>
<keyword evidence="14" id="KW-1185">Reference proteome</keyword>
<dbReference type="PANTHER" id="PTHR10117:SF80">
    <property type="entry name" value="TRANSIENT-RECEPTOR-POTENTIAL-LIKE PROTEIN"/>
    <property type="match status" value="1"/>
</dbReference>
<feature type="region of interest" description="Disordered" evidence="10">
    <location>
        <begin position="780"/>
        <end position="842"/>
    </location>
</feature>
<evidence type="ECO:0000313" key="13">
    <source>
        <dbReference type="EMBL" id="KAB7499033.1"/>
    </source>
</evidence>
<dbReference type="Pfam" id="PF00520">
    <property type="entry name" value="Ion_trans"/>
    <property type="match status" value="1"/>
</dbReference>
<dbReference type="InterPro" id="IPR013555">
    <property type="entry name" value="TRP_dom"/>
</dbReference>
<evidence type="ECO:0000256" key="4">
    <source>
        <dbReference type="ARBA" id="ARBA00022737"/>
    </source>
</evidence>
<keyword evidence="2" id="KW-0813">Transport</keyword>
<dbReference type="EMBL" id="SEYY01018753">
    <property type="protein sequence ID" value="KAB7499033.1"/>
    <property type="molecule type" value="Genomic_DNA"/>
</dbReference>
<feature type="transmembrane region" description="Helical" evidence="11">
    <location>
        <begin position="271"/>
        <end position="292"/>
    </location>
</feature>
<keyword evidence="13" id="KW-0675">Receptor</keyword>
<evidence type="ECO:0000256" key="3">
    <source>
        <dbReference type="ARBA" id="ARBA00022692"/>
    </source>
</evidence>
<proteinExistence type="predicted"/>
<evidence type="ECO:0000259" key="12">
    <source>
        <dbReference type="SMART" id="SM01420"/>
    </source>
</evidence>
<feature type="transmembrane region" description="Helical" evidence="11">
    <location>
        <begin position="312"/>
        <end position="337"/>
    </location>
</feature>
<comment type="subcellular location">
    <subcellularLocation>
        <location evidence="1">Membrane</location>
        <topology evidence="1">Multi-pass membrane protein</topology>
    </subcellularLocation>
</comment>
<dbReference type="Proteomes" id="UP000326759">
    <property type="component" value="Unassembled WGS sequence"/>
</dbReference>
<accession>A0A5N5SXT8</accession>
<dbReference type="PANTHER" id="PTHR10117">
    <property type="entry name" value="TRANSIENT RECEPTOR POTENTIAL CHANNEL"/>
    <property type="match status" value="1"/>
</dbReference>
<feature type="compositionally biased region" description="Polar residues" evidence="10">
    <location>
        <begin position="855"/>
        <end position="869"/>
    </location>
</feature>
<dbReference type="Pfam" id="PF08344">
    <property type="entry name" value="TRP_2"/>
    <property type="match status" value="1"/>
</dbReference>
<evidence type="ECO:0000256" key="5">
    <source>
        <dbReference type="ARBA" id="ARBA00022989"/>
    </source>
</evidence>
<feature type="region of interest" description="Disordered" evidence="10">
    <location>
        <begin position="850"/>
        <end position="869"/>
    </location>
</feature>
<keyword evidence="9" id="KW-0407">Ion channel</keyword>
<evidence type="ECO:0000256" key="8">
    <source>
        <dbReference type="ARBA" id="ARBA00023136"/>
    </source>
</evidence>
<gene>
    <name evidence="13" type="primary">trp-1</name>
    <name evidence="13" type="ORF">Anas_06301</name>
</gene>
<dbReference type="GO" id="GO:0051480">
    <property type="term" value="P:regulation of cytosolic calcium ion concentration"/>
    <property type="evidence" value="ECO:0007669"/>
    <property type="project" value="TreeGrafter"/>
</dbReference>